<protein>
    <submittedName>
        <fullName evidence="6">Kinase-like protein</fullName>
    </submittedName>
</protein>
<keyword evidence="7" id="KW-1185">Reference proteome</keyword>
<accession>A0A165CYT2</accession>
<keyword evidence="1 3" id="KW-0547">Nucleotide-binding</keyword>
<keyword evidence="6" id="KW-0808">Transferase</keyword>
<dbReference type="InterPro" id="IPR045269">
    <property type="entry name" value="Atg1-like"/>
</dbReference>
<feature type="binding site" evidence="3">
    <location>
        <position position="55"/>
    </location>
    <ligand>
        <name>ATP</name>
        <dbReference type="ChEBI" id="CHEBI:30616"/>
    </ligand>
</feature>
<dbReference type="AlphaFoldDB" id="A0A165CYT2"/>
<sequence length="754" mass="83367">MVATDAAGSPSPPPLGTLIDNESLELVEILGYGGYGVVYRAVDTLFPEPTSYAVKCLPHSSKRNSTRQRSLHLREITLHRFVSVHPNVVTLHRVIEEGPYTFLVMDYCEDGDLFSQILHHRRYLGNNALIKDVFLQLLDAVDYCHEAHIYHRDLKPENVLCFDGGMRLAITDFGLATTEEKSTEFRTGSVYHMSPECQGGAFAPSGHYSPRSNDVWSLGIILLNLITGRNPWKSAAADDCTFQAYLRDPLHFLPTVLPISQEVNELLTRVLCVDWRDRITLCEMHSAIQSIDNFYSPDVFFEDSMARCPWEAGVNLDSDSESVEEAELEAQEVPAEDEGFVSTWSGSESEMVFASNAETEDSSWNDSESYEERESYSRSMSPSPASPLFATTKLFDSVATPSNPSTYSLVSSSPSIPSLPATPGLDSAWRQPEAPAKRPTLKLNLNTNSCKARCYDDSLMMISARSTSMHTALESQIEAYGMYSPYLADRVPEKTPLLFTDAEDVGMVATPVTGRDSVNVEVNSVHTYPTIEVDTPMSMTRPDCIVVASTSGSSTAVERPQHGWELFPRAPNLTQEQQSDSSYSFLDLSSTPVRSPCRESAWTVFSVLYPDRASATRTEDSSGTSTADAPRASPSPVPIHSPLSSCPRDRKVRTSSFLNPIRLAFPKRSSSPFRSPLHRDRATESAPAMLGTSWAFSHSTSSSPSPQPYLCLPPLAAEKTEMKLVDNQCAQRRKRLRSARAWFSPSKLISAVLP</sequence>
<dbReference type="PROSITE" id="PS00108">
    <property type="entry name" value="PROTEIN_KINASE_ST"/>
    <property type="match status" value="1"/>
</dbReference>
<gene>
    <name evidence="6" type="ORF">LAESUDRAFT_738108</name>
</gene>
<dbReference type="PANTHER" id="PTHR24348:SF68">
    <property type="entry name" value="SERINE_THREONINE-PROTEIN KINASE ATG1C"/>
    <property type="match status" value="1"/>
</dbReference>
<evidence type="ECO:0000313" key="7">
    <source>
        <dbReference type="Proteomes" id="UP000076871"/>
    </source>
</evidence>
<reference evidence="6 7" key="1">
    <citation type="journal article" date="2016" name="Mol. Biol. Evol.">
        <title>Comparative Genomics of Early-Diverging Mushroom-Forming Fungi Provides Insights into the Origins of Lignocellulose Decay Capabilities.</title>
        <authorList>
            <person name="Nagy L.G."/>
            <person name="Riley R."/>
            <person name="Tritt A."/>
            <person name="Adam C."/>
            <person name="Daum C."/>
            <person name="Floudas D."/>
            <person name="Sun H."/>
            <person name="Yadav J.S."/>
            <person name="Pangilinan J."/>
            <person name="Larsson K.H."/>
            <person name="Matsuura K."/>
            <person name="Barry K."/>
            <person name="Labutti K."/>
            <person name="Kuo R."/>
            <person name="Ohm R.A."/>
            <person name="Bhattacharya S.S."/>
            <person name="Shirouzu T."/>
            <person name="Yoshinaga Y."/>
            <person name="Martin F.M."/>
            <person name="Grigoriev I.V."/>
            <person name="Hibbett D.S."/>
        </authorList>
    </citation>
    <scope>NUCLEOTIDE SEQUENCE [LARGE SCALE GENOMIC DNA]</scope>
    <source>
        <strain evidence="6 7">93-53</strain>
    </source>
</reference>
<organism evidence="6 7">
    <name type="scientific">Laetiporus sulphureus 93-53</name>
    <dbReference type="NCBI Taxonomy" id="1314785"/>
    <lineage>
        <taxon>Eukaryota</taxon>
        <taxon>Fungi</taxon>
        <taxon>Dikarya</taxon>
        <taxon>Basidiomycota</taxon>
        <taxon>Agaricomycotina</taxon>
        <taxon>Agaricomycetes</taxon>
        <taxon>Polyporales</taxon>
        <taxon>Laetiporus</taxon>
    </lineage>
</organism>
<feature type="compositionally biased region" description="Acidic residues" evidence="4">
    <location>
        <begin position="358"/>
        <end position="369"/>
    </location>
</feature>
<dbReference type="InParanoid" id="A0A165CYT2"/>
<feature type="region of interest" description="Disordered" evidence="4">
    <location>
        <begin position="355"/>
        <end position="382"/>
    </location>
</feature>
<dbReference type="Proteomes" id="UP000076871">
    <property type="component" value="Unassembled WGS sequence"/>
</dbReference>
<keyword evidence="6" id="KW-0418">Kinase</keyword>
<evidence type="ECO:0000256" key="4">
    <source>
        <dbReference type="SAM" id="MobiDB-lite"/>
    </source>
</evidence>
<dbReference type="Pfam" id="PF00069">
    <property type="entry name" value="Pkinase"/>
    <property type="match status" value="1"/>
</dbReference>
<dbReference type="GO" id="GO:0005737">
    <property type="term" value="C:cytoplasm"/>
    <property type="evidence" value="ECO:0007669"/>
    <property type="project" value="TreeGrafter"/>
</dbReference>
<dbReference type="EMBL" id="KV427641">
    <property type="protein sequence ID" value="KZT03769.1"/>
    <property type="molecule type" value="Genomic_DNA"/>
</dbReference>
<dbReference type="PANTHER" id="PTHR24348">
    <property type="entry name" value="SERINE/THREONINE-PROTEIN KINASE UNC-51-RELATED"/>
    <property type="match status" value="1"/>
</dbReference>
<dbReference type="Gene3D" id="1.10.510.10">
    <property type="entry name" value="Transferase(Phosphotransferase) domain 1"/>
    <property type="match status" value="1"/>
</dbReference>
<name>A0A165CYT2_9APHY</name>
<dbReference type="InterPro" id="IPR008271">
    <property type="entry name" value="Ser/Thr_kinase_AS"/>
</dbReference>
<keyword evidence="2 3" id="KW-0067">ATP-binding</keyword>
<dbReference type="PROSITE" id="PS00107">
    <property type="entry name" value="PROTEIN_KINASE_ATP"/>
    <property type="match status" value="1"/>
</dbReference>
<evidence type="ECO:0000256" key="1">
    <source>
        <dbReference type="ARBA" id="ARBA00022741"/>
    </source>
</evidence>
<dbReference type="SMART" id="SM00220">
    <property type="entry name" value="S_TKc"/>
    <property type="match status" value="1"/>
</dbReference>
<dbReference type="OrthoDB" id="541276at2759"/>
<dbReference type="GeneID" id="63827885"/>
<dbReference type="STRING" id="1314785.A0A165CYT2"/>
<dbReference type="SUPFAM" id="SSF56112">
    <property type="entry name" value="Protein kinase-like (PK-like)"/>
    <property type="match status" value="1"/>
</dbReference>
<evidence type="ECO:0000313" key="6">
    <source>
        <dbReference type="EMBL" id="KZT03769.1"/>
    </source>
</evidence>
<dbReference type="PROSITE" id="PS50011">
    <property type="entry name" value="PROTEIN_KINASE_DOM"/>
    <property type="match status" value="1"/>
</dbReference>
<evidence type="ECO:0000259" key="5">
    <source>
        <dbReference type="PROSITE" id="PS50011"/>
    </source>
</evidence>
<feature type="domain" description="Protein kinase" evidence="5">
    <location>
        <begin position="24"/>
        <end position="288"/>
    </location>
</feature>
<evidence type="ECO:0000256" key="2">
    <source>
        <dbReference type="ARBA" id="ARBA00022840"/>
    </source>
</evidence>
<dbReference type="RefSeq" id="XP_040761509.1">
    <property type="nucleotide sequence ID" value="XM_040910856.1"/>
</dbReference>
<dbReference type="InterPro" id="IPR000719">
    <property type="entry name" value="Prot_kinase_dom"/>
</dbReference>
<dbReference type="GO" id="GO:0004674">
    <property type="term" value="F:protein serine/threonine kinase activity"/>
    <property type="evidence" value="ECO:0007669"/>
    <property type="project" value="InterPro"/>
</dbReference>
<dbReference type="InterPro" id="IPR017441">
    <property type="entry name" value="Protein_kinase_ATP_BS"/>
</dbReference>
<proteinExistence type="predicted"/>
<feature type="region of interest" description="Disordered" evidence="4">
    <location>
        <begin position="613"/>
        <end position="650"/>
    </location>
</feature>
<dbReference type="InterPro" id="IPR011009">
    <property type="entry name" value="Kinase-like_dom_sf"/>
</dbReference>
<dbReference type="GO" id="GO:0005524">
    <property type="term" value="F:ATP binding"/>
    <property type="evidence" value="ECO:0007669"/>
    <property type="project" value="UniProtKB-UniRule"/>
</dbReference>
<evidence type="ECO:0000256" key="3">
    <source>
        <dbReference type="PROSITE-ProRule" id="PRU10141"/>
    </source>
</evidence>
<dbReference type="GO" id="GO:0010506">
    <property type="term" value="P:regulation of autophagy"/>
    <property type="evidence" value="ECO:0007669"/>
    <property type="project" value="InterPro"/>
</dbReference>